<keyword evidence="3" id="KW-1003">Cell membrane</keyword>
<dbReference type="SUPFAM" id="SSF103473">
    <property type="entry name" value="MFS general substrate transporter"/>
    <property type="match status" value="1"/>
</dbReference>
<evidence type="ECO:0000256" key="2">
    <source>
        <dbReference type="ARBA" id="ARBA00022448"/>
    </source>
</evidence>
<dbReference type="STRING" id="1409788.NC99_10220"/>
<evidence type="ECO:0000259" key="8">
    <source>
        <dbReference type="PROSITE" id="PS50850"/>
    </source>
</evidence>
<feature type="transmembrane region" description="Helical" evidence="7">
    <location>
        <begin position="163"/>
        <end position="183"/>
    </location>
</feature>
<evidence type="ECO:0000256" key="3">
    <source>
        <dbReference type="ARBA" id="ARBA00022475"/>
    </source>
</evidence>
<dbReference type="Pfam" id="PF07690">
    <property type="entry name" value="MFS_1"/>
    <property type="match status" value="1"/>
</dbReference>
<feature type="transmembrane region" description="Helical" evidence="7">
    <location>
        <begin position="362"/>
        <end position="384"/>
    </location>
</feature>
<reference evidence="10" key="1">
    <citation type="submission" date="2015-07" db="EMBL/GenBank/DDBJ databases">
        <title>Genome sequencing of Sunxiuqinia dokdonensis strain SK.</title>
        <authorList>
            <person name="Ahn S."/>
            <person name="Kim B.-C."/>
        </authorList>
    </citation>
    <scope>NUCLEOTIDE SEQUENCE [LARGE SCALE GENOMIC DNA]</scope>
    <source>
        <strain evidence="10">SK</strain>
    </source>
</reference>
<dbReference type="InterPro" id="IPR036259">
    <property type="entry name" value="MFS_trans_sf"/>
</dbReference>
<sequence length="427" mass="47418">MGKRTKFPTVFWVANSVEVLERFAYYGIYMSFGIYMTELGFSKGDLGVVQSIFLALSYLVPLFSGTFADRYGFKKMLLISYLAYLPAILLLILTQTFSGIALTMLTIGFAAGLFKPLISSTVRATTDSTNKTLGFGIFYQMVNLGASFGPIVMGKLRGWSWDYVFYTAAATVGLMFIITLLFYKEPDRELEGVTLKQKFKDMGEALSDIKFLSFLTLLGVFFWLPFWAFFNVLAVYINDYMDTAALYESVRMVLGTGVARFISNQDGGVWRLNAEAISHTGYIIIVFQLLISRIFEKRAAIPSFMIGLLIAASGFVVLGLSVTSINGLVFLGVFLFAIGEMISSPRIQEYIMWIAPKEKAGLYMGTNFLSVFIGATLSGIYTGLMGRFESAGHPEYIMYTLTAHTLLGILAISIFVKIAGGFQERTE</sequence>
<feature type="transmembrane region" description="Helical" evidence="7">
    <location>
        <begin position="132"/>
        <end position="151"/>
    </location>
</feature>
<dbReference type="Gene3D" id="1.20.1250.20">
    <property type="entry name" value="MFS general substrate transporter like domains"/>
    <property type="match status" value="2"/>
</dbReference>
<dbReference type="PANTHER" id="PTHR23517:SF2">
    <property type="entry name" value="MULTIDRUG RESISTANCE PROTEIN MDTH"/>
    <property type="match status" value="1"/>
</dbReference>
<evidence type="ECO:0000313" key="10">
    <source>
        <dbReference type="Proteomes" id="UP000036958"/>
    </source>
</evidence>
<dbReference type="PANTHER" id="PTHR23517">
    <property type="entry name" value="RESISTANCE PROTEIN MDTM, PUTATIVE-RELATED-RELATED"/>
    <property type="match status" value="1"/>
</dbReference>
<evidence type="ECO:0000256" key="5">
    <source>
        <dbReference type="ARBA" id="ARBA00022989"/>
    </source>
</evidence>
<feature type="transmembrane region" description="Helical" evidence="7">
    <location>
        <begin position="211"/>
        <end position="237"/>
    </location>
</feature>
<dbReference type="GO" id="GO:0022857">
    <property type="term" value="F:transmembrane transporter activity"/>
    <property type="evidence" value="ECO:0007669"/>
    <property type="project" value="InterPro"/>
</dbReference>
<feature type="transmembrane region" description="Helical" evidence="7">
    <location>
        <begin position="23"/>
        <end position="41"/>
    </location>
</feature>
<evidence type="ECO:0000313" key="9">
    <source>
        <dbReference type="EMBL" id="KOH46159.1"/>
    </source>
</evidence>
<feature type="transmembrane region" description="Helical" evidence="7">
    <location>
        <begin position="88"/>
        <end position="111"/>
    </location>
</feature>
<keyword evidence="5 7" id="KW-1133">Transmembrane helix</keyword>
<comment type="subcellular location">
    <subcellularLocation>
        <location evidence="1">Cell membrane</location>
        <topology evidence="1">Multi-pass membrane protein</topology>
    </subcellularLocation>
</comment>
<evidence type="ECO:0000256" key="4">
    <source>
        <dbReference type="ARBA" id="ARBA00022692"/>
    </source>
</evidence>
<keyword evidence="2" id="KW-0813">Transport</keyword>
<comment type="caution">
    <text evidence="9">The sequence shown here is derived from an EMBL/GenBank/DDBJ whole genome shotgun (WGS) entry which is preliminary data.</text>
</comment>
<feature type="transmembrane region" description="Helical" evidence="7">
    <location>
        <begin position="396"/>
        <end position="416"/>
    </location>
</feature>
<keyword evidence="4 7" id="KW-0812">Transmembrane</keyword>
<name>A0A0L8VCI9_9BACT</name>
<proteinExistence type="predicted"/>
<dbReference type="InterPro" id="IPR050171">
    <property type="entry name" value="MFS_Transporters"/>
</dbReference>
<dbReference type="InterPro" id="IPR011701">
    <property type="entry name" value="MFS"/>
</dbReference>
<dbReference type="EMBL" id="LGIA01000043">
    <property type="protein sequence ID" value="KOH46159.1"/>
    <property type="molecule type" value="Genomic_DNA"/>
</dbReference>
<dbReference type="PROSITE" id="PS50850">
    <property type="entry name" value="MFS"/>
    <property type="match status" value="1"/>
</dbReference>
<evidence type="ECO:0000256" key="7">
    <source>
        <dbReference type="SAM" id="Phobius"/>
    </source>
</evidence>
<gene>
    <name evidence="9" type="ORF">NC99_10220</name>
</gene>
<protein>
    <recommendedName>
        <fullName evidence="8">Major facilitator superfamily (MFS) profile domain-containing protein</fullName>
    </recommendedName>
</protein>
<dbReference type="OrthoDB" id="6247348at2"/>
<keyword evidence="6 7" id="KW-0472">Membrane</keyword>
<dbReference type="Proteomes" id="UP000036958">
    <property type="component" value="Unassembled WGS sequence"/>
</dbReference>
<feature type="transmembrane region" description="Helical" evidence="7">
    <location>
        <begin position="299"/>
        <end position="318"/>
    </location>
</feature>
<organism evidence="9 10">
    <name type="scientific">Sunxiuqinia dokdonensis</name>
    <dbReference type="NCBI Taxonomy" id="1409788"/>
    <lineage>
        <taxon>Bacteria</taxon>
        <taxon>Pseudomonadati</taxon>
        <taxon>Bacteroidota</taxon>
        <taxon>Bacteroidia</taxon>
        <taxon>Marinilabiliales</taxon>
        <taxon>Prolixibacteraceae</taxon>
        <taxon>Sunxiuqinia</taxon>
    </lineage>
</organism>
<dbReference type="RefSeq" id="WP_053180336.1">
    <property type="nucleotide sequence ID" value="NZ_LGIA01000043.1"/>
</dbReference>
<feature type="domain" description="Major facilitator superfamily (MFS) profile" evidence="8">
    <location>
        <begin position="10"/>
        <end position="420"/>
    </location>
</feature>
<feature type="transmembrane region" description="Helical" evidence="7">
    <location>
        <begin position="276"/>
        <end position="292"/>
    </location>
</feature>
<dbReference type="GO" id="GO:0005886">
    <property type="term" value="C:plasma membrane"/>
    <property type="evidence" value="ECO:0007669"/>
    <property type="project" value="UniProtKB-SubCell"/>
</dbReference>
<evidence type="ECO:0000256" key="1">
    <source>
        <dbReference type="ARBA" id="ARBA00004651"/>
    </source>
</evidence>
<keyword evidence="10" id="KW-1185">Reference proteome</keyword>
<evidence type="ECO:0000256" key="6">
    <source>
        <dbReference type="ARBA" id="ARBA00023136"/>
    </source>
</evidence>
<feature type="transmembrane region" description="Helical" evidence="7">
    <location>
        <begin position="48"/>
        <end position="68"/>
    </location>
</feature>
<dbReference type="AlphaFoldDB" id="A0A0L8VCI9"/>
<dbReference type="InterPro" id="IPR020846">
    <property type="entry name" value="MFS_dom"/>
</dbReference>
<accession>A0A0L8VCI9</accession>